<accession>A0A9D1SFJ2</accession>
<dbReference type="EMBL" id="DVNB01000108">
    <property type="protein sequence ID" value="HIU58281.1"/>
    <property type="molecule type" value="Genomic_DNA"/>
</dbReference>
<gene>
    <name evidence="2" type="ORF">IAA61_10805</name>
</gene>
<comment type="caution">
    <text evidence="2">The sequence shown here is derived from an EMBL/GenBank/DDBJ whole genome shotgun (WGS) entry which is preliminary data.</text>
</comment>
<keyword evidence="1" id="KW-0732">Signal</keyword>
<dbReference type="AlphaFoldDB" id="A0A9D1SFJ2"/>
<reference evidence="2" key="1">
    <citation type="submission" date="2020-10" db="EMBL/GenBank/DDBJ databases">
        <authorList>
            <person name="Gilroy R."/>
        </authorList>
    </citation>
    <scope>NUCLEOTIDE SEQUENCE</scope>
    <source>
        <strain evidence="2">USAMLcec3-3695</strain>
    </source>
</reference>
<name>A0A9D1SFJ2_9FIRM</name>
<evidence type="ECO:0000313" key="3">
    <source>
        <dbReference type="Proteomes" id="UP000824109"/>
    </source>
</evidence>
<reference evidence="2" key="2">
    <citation type="journal article" date="2021" name="PeerJ">
        <title>Extensive microbial diversity within the chicken gut microbiome revealed by metagenomics and culture.</title>
        <authorList>
            <person name="Gilroy R."/>
            <person name="Ravi A."/>
            <person name="Getino M."/>
            <person name="Pursley I."/>
            <person name="Horton D.L."/>
            <person name="Alikhan N.F."/>
            <person name="Baker D."/>
            <person name="Gharbi K."/>
            <person name="Hall N."/>
            <person name="Watson M."/>
            <person name="Adriaenssens E.M."/>
            <person name="Foster-Nyarko E."/>
            <person name="Jarju S."/>
            <person name="Secka A."/>
            <person name="Antonio M."/>
            <person name="Oren A."/>
            <person name="Chaudhuri R.R."/>
            <person name="La Ragione R."/>
            <person name="Hildebrand F."/>
            <person name="Pallen M.J."/>
        </authorList>
    </citation>
    <scope>NUCLEOTIDE SEQUENCE</scope>
    <source>
        <strain evidence="2">USAMLcec3-3695</strain>
    </source>
</reference>
<organism evidence="2 3">
    <name type="scientific">Candidatus Ornithomonoglobus merdipullorum</name>
    <dbReference type="NCBI Taxonomy" id="2840895"/>
    <lineage>
        <taxon>Bacteria</taxon>
        <taxon>Bacillati</taxon>
        <taxon>Bacillota</taxon>
        <taxon>Clostridia</taxon>
        <taxon>Candidatus Ornithomonoglobus</taxon>
    </lineage>
</organism>
<evidence type="ECO:0000256" key="1">
    <source>
        <dbReference type="SAM" id="SignalP"/>
    </source>
</evidence>
<dbReference type="GO" id="GO:0000272">
    <property type="term" value="P:polysaccharide catabolic process"/>
    <property type="evidence" value="ECO:0007669"/>
    <property type="project" value="InterPro"/>
</dbReference>
<sequence length="219" mass="22187">MKKLSKTLFAIAAVSAASMAMTASAMAMTADYADGTVTLSDVTATGASQTLLIVNEAGVTVDSSNASDVVEQIDQKDDGTSFASVPVGTLADGTYEVRIGGTDGSMQKTTFTVGAVEPGNITIVIGDVDDDEKATSSDAAKIASAEVGMTAEGYNDAVGAEYTVVSGIDAETVKIGDVDLDNNATSTDAAKIASFEVGNVAQGYNDLVSTEIQVQAKAE</sequence>
<evidence type="ECO:0000313" key="2">
    <source>
        <dbReference type="EMBL" id="HIU58281.1"/>
    </source>
</evidence>
<feature type="chain" id="PRO_5039059487" evidence="1">
    <location>
        <begin position="28"/>
        <end position="219"/>
    </location>
</feature>
<dbReference type="Gene3D" id="1.10.1330.10">
    <property type="entry name" value="Dockerin domain"/>
    <property type="match status" value="1"/>
</dbReference>
<dbReference type="InterPro" id="IPR036439">
    <property type="entry name" value="Dockerin_dom_sf"/>
</dbReference>
<proteinExistence type="predicted"/>
<feature type="signal peptide" evidence="1">
    <location>
        <begin position="1"/>
        <end position="27"/>
    </location>
</feature>
<protein>
    <submittedName>
        <fullName evidence="2">Uncharacterized protein</fullName>
    </submittedName>
</protein>
<dbReference type="Proteomes" id="UP000824109">
    <property type="component" value="Unassembled WGS sequence"/>
</dbReference>